<dbReference type="GO" id="GO:0016509">
    <property type="term" value="F:long-chain (3S)-3-hydroxyacyl-CoA dehydrogenase (NAD+) activity"/>
    <property type="evidence" value="ECO:0007669"/>
    <property type="project" value="TreeGrafter"/>
</dbReference>
<dbReference type="AlphaFoldDB" id="A0A6J4LFH9"/>
<reference evidence="15" key="1">
    <citation type="submission" date="2020-02" db="EMBL/GenBank/DDBJ databases">
        <authorList>
            <person name="Meier V. D."/>
        </authorList>
    </citation>
    <scope>NUCLEOTIDE SEQUENCE</scope>
    <source>
        <strain evidence="15">AVDCRST_MAG40</strain>
    </source>
</reference>
<dbReference type="NCBIfam" id="NF008363">
    <property type="entry name" value="PRK11154.1"/>
    <property type="match status" value="1"/>
</dbReference>
<proteinExistence type="inferred from homology"/>
<dbReference type="Gene3D" id="1.10.1040.50">
    <property type="match status" value="1"/>
</dbReference>
<comment type="pathway">
    <text evidence="1">Lipid metabolism; fatty acid beta-oxidation.</text>
</comment>
<dbReference type="FunFam" id="3.40.50.720:FF:000009">
    <property type="entry name" value="Fatty oxidation complex, alpha subunit"/>
    <property type="match status" value="1"/>
</dbReference>
<dbReference type="SUPFAM" id="SSF52096">
    <property type="entry name" value="ClpP/crotonase"/>
    <property type="match status" value="1"/>
</dbReference>
<evidence type="ECO:0000256" key="2">
    <source>
        <dbReference type="ARBA" id="ARBA00007005"/>
    </source>
</evidence>
<dbReference type="InterPro" id="IPR006108">
    <property type="entry name" value="3HC_DH_C"/>
</dbReference>
<comment type="similarity">
    <text evidence="3">In the N-terminal section; belongs to the enoyl-CoA hydratase/isomerase family.</text>
</comment>
<evidence type="ECO:0000256" key="9">
    <source>
        <dbReference type="ARBA" id="ARBA00023098"/>
    </source>
</evidence>
<keyword evidence="7 15" id="KW-0560">Oxidoreductase</keyword>
<dbReference type="InterPro" id="IPR050136">
    <property type="entry name" value="FA_oxidation_alpha_subunit"/>
</dbReference>
<keyword evidence="15" id="KW-0413">Isomerase</keyword>
<evidence type="ECO:0000256" key="8">
    <source>
        <dbReference type="ARBA" id="ARBA00023027"/>
    </source>
</evidence>
<dbReference type="Pfam" id="PF00378">
    <property type="entry name" value="ECH_1"/>
    <property type="match status" value="1"/>
</dbReference>
<dbReference type="InterPro" id="IPR036291">
    <property type="entry name" value="NAD(P)-bd_dom_sf"/>
</dbReference>
<keyword evidence="11" id="KW-0511">Multifunctional enzyme</keyword>
<dbReference type="PANTHER" id="PTHR43612:SF3">
    <property type="entry name" value="TRIFUNCTIONAL ENZYME SUBUNIT ALPHA, MITOCHONDRIAL"/>
    <property type="match status" value="1"/>
</dbReference>
<dbReference type="EC" id="4.2.1.17" evidence="4"/>
<evidence type="ECO:0000313" key="15">
    <source>
        <dbReference type="EMBL" id="CAA9331040.1"/>
    </source>
</evidence>
<dbReference type="SUPFAM" id="SSF51735">
    <property type="entry name" value="NAD(P)-binding Rossmann-fold domains"/>
    <property type="match status" value="1"/>
</dbReference>
<evidence type="ECO:0000256" key="4">
    <source>
        <dbReference type="ARBA" id="ARBA00012076"/>
    </source>
</evidence>
<protein>
    <recommendedName>
        <fullName evidence="4">enoyl-CoA hydratase</fullName>
        <ecNumber evidence="4">4.2.1.17</ecNumber>
    </recommendedName>
</protein>
<keyword evidence="6" id="KW-0442">Lipid degradation</keyword>
<name>A0A6J4LFH9_9BACT</name>
<evidence type="ECO:0000256" key="6">
    <source>
        <dbReference type="ARBA" id="ARBA00022963"/>
    </source>
</evidence>
<feature type="domain" description="3-hydroxyacyl-CoA dehydrogenase C-terminal" evidence="13">
    <location>
        <begin position="627"/>
        <end position="710"/>
    </location>
</feature>
<dbReference type="GO" id="GO:0070403">
    <property type="term" value="F:NAD+ binding"/>
    <property type="evidence" value="ECO:0007669"/>
    <property type="project" value="InterPro"/>
</dbReference>
<dbReference type="InterPro" id="IPR006176">
    <property type="entry name" value="3-OHacyl-CoA_DH_NAD-bd"/>
</dbReference>
<evidence type="ECO:0000256" key="7">
    <source>
        <dbReference type="ARBA" id="ARBA00023002"/>
    </source>
</evidence>
<comment type="similarity">
    <text evidence="2">In the central section; belongs to the 3-hydroxyacyl-CoA dehydrogenase family.</text>
</comment>
<dbReference type="GO" id="GO:0004300">
    <property type="term" value="F:enoyl-CoA hydratase activity"/>
    <property type="evidence" value="ECO:0007669"/>
    <property type="project" value="UniProtKB-EC"/>
</dbReference>
<dbReference type="GO" id="GO:0006635">
    <property type="term" value="P:fatty acid beta-oxidation"/>
    <property type="evidence" value="ECO:0007669"/>
    <property type="project" value="UniProtKB-UniPathway"/>
</dbReference>
<comment type="catalytic activity">
    <reaction evidence="12">
        <text>a (3S)-3-hydroxyacyl-CoA + NAD(+) = a 3-oxoacyl-CoA + NADH + H(+)</text>
        <dbReference type="Rhea" id="RHEA:22432"/>
        <dbReference type="ChEBI" id="CHEBI:15378"/>
        <dbReference type="ChEBI" id="CHEBI:57318"/>
        <dbReference type="ChEBI" id="CHEBI:57540"/>
        <dbReference type="ChEBI" id="CHEBI:57945"/>
        <dbReference type="ChEBI" id="CHEBI:90726"/>
        <dbReference type="EC" id="1.1.1.35"/>
    </reaction>
</comment>
<feature type="domain" description="3-hydroxyacyl-CoA dehydrogenase C-terminal" evidence="13">
    <location>
        <begin position="502"/>
        <end position="595"/>
    </location>
</feature>
<evidence type="ECO:0000259" key="13">
    <source>
        <dbReference type="Pfam" id="PF00725"/>
    </source>
</evidence>
<keyword evidence="10 15" id="KW-0456">Lyase</keyword>
<dbReference type="UniPathway" id="UPA00659"/>
<keyword evidence="5" id="KW-0276">Fatty acid metabolism</keyword>
<dbReference type="FunFam" id="3.90.226.10:FF:000011">
    <property type="entry name" value="Fatty acid oxidation complex subunit alpha"/>
    <property type="match status" value="1"/>
</dbReference>
<evidence type="ECO:0000256" key="11">
    <source>
        <dbReference type="ARBA" id="ARBA00023268"/>
    </source>
</evidence>
<evidence type="ECO:0000256" key="1">
    <source>
        <dbReference type="ARBA" id="ARBA00005005"/>
    </source>
</evidence>
<accession>A0A6J4LFH9</accession>
<dbReference type="Pfam" id="PF02737">
    <property type="entry name" value="3HCDH_N"/>
    <property type="match status" value="1"/>
</dbReference>
<evidence type="ECO:0000256" key="10">
    <source>
        <dbReference type="ARBA" id="ARBA00023239"/>
    </source>
</evidence>
<keyword evidence="9" id="KW-0443">Lipid metabolism</keyword>
<dbReference type="GO" id="GO:0016853">
    <property type="term" value="F:isomerase activity"/>
    <property type="evidence" value="ECO:0007669"/>
    <property type="project" value="UniProtKB-KW"/>
</dbReference>
<evidence type="ECO:0000256" key="3">
    <source>
        <dbReference type="ARBA" id="ARBA00008750"/>
    </source>
</evidence>
<keyword evidence="8" id="KW-0520">NAD</keyword>
<dbReference type="Gene3D" id="3.40.50.720">
    <property type="entry name" value="NAD(P)-binding Rossmann-like Domain"/>
    <property type="match status" value="1"/>
</dbReference>
<dbReference type="InterPro" id="IPR001753">
    <property type="entry name" value="Enoyl-CoA_hydra/iso"/>
</dbReference>
<evidence type="ECO:0000256" key="12">
    <source>
        <dbReference type="ARBA" id="ARBA00049556"/>
    </source>
</evidence>
<dbReference type="EMBL" id="CADCTX010000590">
    <property type="protein sequence ID" value="CAA9331040.1"/>
    <property type="molecule type" value="Genomic_DNA"/>
</dbReference>
<organism evidence="15">
    <name type="scientific">uncultured Gemmatimonadaceae bacterium</name>
    <dbReference type="NCBI Taxonomy" id="246130"/>
    <lineage>
        <taxon>Bacteria</taxon>
        <taxon>Pseudomonadati</taxon>
        <taxon>Gemmatimonadota</taxon>
        <taxon>Gemmatimonadia</taxon>
        <taxon>Gemmatimonadales</taxon>
        <taxon>Gemmatimonadaceae</taxon>
        <taxon>environmental samples</taxon>
    </lineage>
</organism>
<dbReference type="Pfam" id="PF00725">
    <property type="entry name" value="3HCDH"/>
    <property type="match status" value="2"/>
</dbReference>
<dbReference type="InterPro" id="IPR006180">
    <property type="entry name" value="3-OHacyl-CoA_DH_CS"/>
</dbReference>
<dbReference type="InterPro" id="IPR008927">
    <property type="entry name" value="6-PGluconate_DH-like_C_sf"/>
</dbReference>
<dbReference type="PANTHER" id="PTHR43612">
    <property type="entry name" value="TRIFUNCTIONAL ENZYME SUBUNIT ALPHA"/>
    <property type="match status" value="1"/>
</dbReference>
<dbReference type="PROSITE" id="PS00067">
    <property type="entry name" value="3HCDH"/>
    <property type="match status" value="1"/>
</dbReference>
<evidence type="ECO:0000259" key="14">
    <source>
        <dbReference type="Pfam" id="PF02737"/>
    </source>
</evidence>
<dbReference type="CDD" id="cd06558">
    <property type="entry name" value="crotonase-like"/>
    <property type="match status" value="1"/>
</dbReference>
<evidence type="ECO:0000256" key="5">
    <source>
        <dbReference type="ARBA" id="ARBA00022832"/>
    </source>
</evidence>
<feature type="domain" description="3-hydroxyacyl-CoA dehydrogenase NAD binding" evidence="14">
    <location>
        <begin position="321"/>
        <end position="499"/>
    </location>
</feature>
<gene>
    <name evidence="15" type="ORF">AVDCRST_MAG40-1899</name>
</gene>
<dbReference type="SUPFAM" id="SSF48179">
    <property type="entry name" value="6-phosphogluconate dehydrogenase C-terminal domain-like"/>
    <property type="match status" value="2"/>
</dbReference>
<sequence>MGHQQSLRVDVRDGIALVTIDAPHESVNTLGLGLRDEFTDFLYRLERDASIHGAVLASGKPDVWIAGADVEELAAAPGAAEAAQLSRNGHLLLDRLERGKPVVAAIDGACLGGGLEVALACAYRIAAGSAKTVLALPEVKLGLIPGAGGTQRLPRLVGLAAALDMILTGKDVRAKKAYQLGVVDELVHPAILIPVALRRARELADGTLRRARRAGTTGARARELFLDDNPLGRRVVLNRARDTVLRKTGGHYPAPLAALDAVAAGFHGERESGYETESRLFGELAVTDVSRQLVHLFFATAALKKETGADDHAARARPVAKLGVLGAGFMGAGIAAVAAQAGTVVRLRDADHARVGAGLRAVRATLGERLRKRQITRQQLDDQLSLVSGTTDYTGFARVDLVVEAVFEELAVKRQVLAEVEAVAPPDAVLATNTSTIPIARIAEASARPERVVGMHFFSPVPKMPLLEVVRGERTGAEAVATAVAYGRRLGKTVIVVGDGPGFYVNRILAPYLNEAGHLLDEGVAVDAIDAALVEFGFPVGPLTLMDEVGIDVAGRAGAVLAAAFPARMAPSEALKRVIEAGRQGRKNGQGFYQYDTAGKRGEVDATVYAHVLRGLHRQPLPRPDIQQRLVYAMLNEAARALDDGVVRSPRDGDVGAVFGIGFPPFRGGPFRHADSLGAAAVVRALEELERRFGARYAPAPSLETMASRGGRFYPG</sequence>
<dbReference type="InterPro" id="IPR029045">
    <property type="entry name" value="ClpP/crotonase-like_dom_sf"/>
</dbReference>
<dbReference type="Gene3D" id="3.90.226.10">
    <property type="entry name" value="2-enoyl-CoA Hydratase, Chain A, domain 1"/>
    <property type="match status" value="1"/>
</dbReference>